<reference evidence="6" key="2">
    <citation type="submission" date="2023-07" db="EMBL/GenBank/DDBJ databases">
        <authorList>
            <person name="Shen H."/>
        </authorList>
    </citation>
    <scope>NUCLEOTIDE SEQUENCE</scope>
    <source>
        <strain evidence="6">TNR-22</strain>
    </source>
</reference>
<dbReference type="PROSITE" id="PS50949">
    <property type="entry name" value="HTH_GNTR"/>
    <property type="match status" value="1"/>
</dbReference>
<reference evidence="6" key="1">
    <citation type="journal article" date="2015" name="Int. J. Syst. Evol. Microbiol.">
        <title>Rhizobium alvei sp. nov., isolated from a freshwater river.</title>
        <authorList>
            <person name="Sheu S.Y."/>
            <person name="Huang H.W."/>
            <person name="Young C.C."/>
            <person name="Chen W.M."/>
        </authorList>
    </citation>
    <scope>NUCLEOTIDE SEQUENCE</scope>
    <source>
        <strain evidence="6">TNR-22</strain>
    </source>
</reference>
<organism evidence="6 7">
    <name type="scientific">Rhizobium alvei</name>
    <dbReference type="NCBI Taxonomy" id="1132659"/>
    <lineage>
        <taxon>Bacteria</taxon>
        <taxon>Pseudomonadati</taxon>
        <taxon>Pseudomonadota</taxon>
        <taxon>Alphaproteobacteria</taxon>
        <taxon>Hyphomicrobiales</taxon>
        <taxon>Rhizobiaceae</taxon>
        <taxon>Rhizobium/Agrobacterium group</taxon>
        <taxon>Rhizobium</taxon>
    </lineage>
</organism>
<feature type="region of interest" description="Disordered" evidence="4">
    <location>
        <begin position="1"/>
        <end position="30"/>
    </location>
</feature>
<dbReference type="SUPFAM" id="SSF48008">
    <property type="entry name" value="GntR ligand-binding domain-like"/>
    <property type="match status" value="1"/>
</dbReference>
<keyword evidence="2" id="KW-0238">DNA-binding</keyword>
<feature type="domain" description="HTH gntR-type" evidence="5">
    <location>
        <begin position="28"/>
        <end position="95"/>
    </location>
</feature>
<evidence type="ECO:0000256" key="2">
    <source>
        <dbReference type="ARBA" id="ARBA00023125"/>
    </source>
</evidence>
<evidence type="ECO:0000313" key="6">
    <source>
        <dbReference type="EMBL" id="MDO6966407.1"/>
    </source>
</evidence>
<dbReference type="RefSeq" id="WP_304378327.1">
    <property type="nucleotide sequence ID" value="NZ_JAUOZU010000017.1"/>
</dbReference>
<dbReference type="PANTHER" id="PTHR43537">
    <property type="entry name" value="TRANSCRIPTIONAL REGULATOR, GNTR FAMILY"/>
    <property type="match status" value="1"/>
</dbReference>
<dbReference type="Proteomes" id="UP001174932">
    <property type="component" value="Unassembled WGS sequence"/>
</dbReference>
<protein>
    <submittedName>
        <fullName evidence="6">GntR family transcriptional regulator</fullName>
    </submittedName>
</protein>
<keyword evidence="1" id="KW-0805">Transcription regulation</keyword>
<name>A0ABT8YS06_9HYPH</name>
<evidence type="ECO:0000313" key="7">
    <source>
        <dbReference type="Proteomes" id="UP001174932"/>
    </source>
</evidence>
<evidence type="ECO:0000256" key="3">
    <source>
        <dbReference type="ARBA" id="ARBA00023163"/>
    </source>
</evidence>
<feature type="compositionally biased region" description="Basic residues" evidence="4">
    <location>
        <begin position="1"/>
        <end position="10"/>
    </location>
</feature>
<keyword evidence="7" id="KW-1185">Reference proteome</keyword>
<evidence type="ECO:0000259" key="5">
    <source>
        <dbReference type="PROSITE" id="PS50949"/>
    </source>
</evidence>
<dbReference type="InterPro" id="IPR036388">
    <property type="entry name" value="WH-like_DNA-bd_sf"/>
</dbReference>
<accession>A0ABT8YS06</accession>
<evidence type="ECO:0000256" key="1">
    <source>
        <dbReference type="ARBA" id="ARBA00023015"/>
    </source>
</evidence>
<comment type="caution">
    <text evidence="6">The sequence shown here is derived from an EMBL/GenBank/DDBJ whole genome shotgun (WGS) entry which is preliminary data.</text>
</comment>
<proteinExistence type="predicted"/>
<keyword evidence="3" id="KW-0804">Transcription</keyword>
<dbReference type="Gene3D" id="1.20.120.530">
    <property type="entry name" value="GntR ligand-binding domain-like"/>
    <property type="match status" value="1"/>
</dbReference>
<gene>
    <name evidence="6" type="ORF">Q4481_20840</name>
</gene>
<dbReference type="InterPro" id="IPR000524">
    <property type="entry name" value="Tscrpt_reg_HTH_GntR"/>
</dbReference>
<dbReference type="PANTHER" id="PTHR43537:SF24">
    <property type="entry name" value="GLUCONATE OPERON TRANSCRIPTIONAL REPRESSOR"/>
    <property type="match status" value="1"/>
</dbReference>
<evidence type="ECO:0000256" key="4">
    <source>
        <dbReference type="SAM" id="MobiDB-lite"/>
    </source>
</evidence>
<dbReference type="Pfam" id="PF07729">
    <property type="entry name" value="FCD"/>
    <property type="match status" value="1"/>
</dbReference>
<dbReference type="Pfam" id="PF00392">
    <property type="entry name" value="GntR"/>
    <property type="match status" value="1"/>
</dbReference>
<dbReference type="InterPro" id="IPR036390">
    <property type="entry name" value="WH_DNA-bd_sf"/>
</dbReference>
<dbReference type="EMBL" id="JAUOZU010000017">
    <property type="protein sequence ID" value="MDO6966407.1"/>
    <property type="molecule type" value="Genomic_DNA"/>
</dbReference>
<dbReference type="SMART" id="SM00895">
    <property type="entry name" value="FCD"/>
    <property type="match status" value="1"/>
</dbReference>
<dbReference type="InterPro" id="IPR011711">
    <property type="entry name" value="GntR_C"/>
</dbReference>
<dbReference type="SMART" id="SM00345">
    <property type="entry name" value="HTH_GNTR"/>
    <property type="match status" value="1"/>
</dbReference>
<dbReference type="CDD" id="cd07377">
    <property type="entry name" value="WHTH_GntR"/>
    <property type="match status" value="1"/>
</dbReference>
<dbReference type="SUPFAM" id="SSF46785">
    <property type="entry name" value="Winged helix' DNA-binding domain"/>
    <property type="match status" value="1"/>
</dbReference>
<dbReference type="Gene3D" id="1.10.10.10">
    <property type="entry name" value="Winged helix-like DNA-binding domain superfamily/Winged helix DNA-binding domain"/>
    <property type="match status" value="1"/>
</dbReference>
<dbReference type="InterPro" id="IPR008920">
    <property type="entry name" value="TF_FadR/GntR_C"/>
</dbReference>
<sequence>MVKAGKRSRVGKTPVDDTEDAGAGKRRGRGSTAVYEDLREDILSLRIEQGSALDEVALAERFGLSRTPVREALLMLAGEDLVTFLPGRSAIVTPHTMSNSHEYMDTLMLLSRAIARLAAETRNTESLAEIERQRLAYETAAATGDITAINVADLAFHRAVSFASGNAFLGKFYRLSLDYGRRMHLLHYYPIFGEAEKQDCIRQHAALTAAIAAGDGDRAEELAGEHVMAELRVVQRSLEPKVGTRFALAPSARV</sequence>